<evidence type="ECO:0000256" key="11">
    <source>
        <dbReference type="SAM" id="MobiDB-lite"/>
    </source>
</evidence>
<dbReference type="PANTHER" id="PTHR11109">
    <property type="entry name" value="GTP CYCLOHYDROLASE I"/>
    <property type="match status" value="1"/>
</dbReference>
<protein>
    <recommendedName>
        <fullName evidence="4">GTP cyclohydrolase 1</fullName>
        <ecNumber evidence="3">3.5.4.16</ecNumber>
    </recommendedName>
    <alternativeName>
        <fullName evidence="9">GTP cyclohydrolase I</fullName>
    </alternativeName>
</protein>
<dbReference type="InterPro" id="IPR018234">
    <property type="entry name" value="GTP_CycHdrlase_I_CS"/>
</dbReference>
<dbReference type="GO" id="GO:0046656">
    <property type="term" value="P:folic acid biosynthetic process"/>
    <property type="evidence" value="ECO:0007669"/>
    <property type="project" value="UniProtKB-KW"/>
</dbReference>
<dbReference type="Gene3D" id="3.30.1130.10">
    <property type="match status" value="1"/>
</dbReference>
<evidence type="ECO:0000256" key="5">
    <source>
        <dbReference type="ARBA" id="ARBA00022741"/>
    </source>
</evidence>
<dbReference type="FunFam" id="1.10.286.10:FF:000003">
    <property type="entry name" value="GTP cyclohydrolase 1"/>
    <property type="match status" value="1"/>
</dbReference>
<dbReference type="PANTHER" id="PTHR11109:SF7">
    <property type="entry name" value="GTP CYCLOHYDROLASE 1"/>
    <property type="match status" value="1"/>
</dbReference>
<dbReference type="InterPro" id="IPR001474">
    <property type="entry name" value="GTP_CycHdrlase_I"/>
</dbReference>
<dbReference type="GO" id="GO:0005525">
    <property type="term" value="F:GTP binding"/>
    <property type="evidence" value="ECO:0007669"/>
    <property type="project" value="UniProtKB-KW"/>
</dbReference>
<evidence type="ECO:0000256" key="8">
    <source>
        <dbReference type="ARBA" id="ARBA00023134"/>
    </source>
</evidence>
<evidence type="ECO:0000256" key="3">
    <source>
        <dbReference type="ARBA" id="ARBA00012715"/>
    </source>
</evidence>
<dbReference type="FunFam" id="3.30.1130.10:FF:000012">
    <property type="entry name" value="GTP cyclohydrolase 1"/>
    <property type="match status" value="1"/>
</dbReference>
<evidence type="ECO:0000256" key="10">
    <source>
        <dbReference type="ARBA" id="ARBA00055676"/>
    </source>
</evidence>
<evidence type="ECO:0000256" key="4">
    <source>
        <dbReference type="ARBA" id="ARBA00017272"/>
    </source>
</evidence>
<dbReference type="GO" id="GO:0008270">
    <property type="term" value="F:zinc ion binding"/>
    <property type="evidence" value="ECO:0007669"/>
    <property type="project" value="TreeGrafter"/>
</dbReference>
<organism evidence="13 14">
    <name type="scientific">Tilletia horrida</name>
    <dbReference type="NCBI Taxonomy" id="155126"/>
    <lineage>
        <taxon>Eukaryota</taxon>
        <taxon>Fungi</taxon>
        <taxon>Dikarya</taxon>
        <taxon>Basidiomycota</taxon>
        <taxon>Ustilaginomycotina</taxon>
        <taxon>Exobasidiomycetes</taxon>
        <taxon>Tilletiales</taxon>
        <taxon>Tilletiaceae</taxon>
        <taxon>Tilletia</taxon>
    </lineage>
</organism>
<dbReference type="InterPro" id="IPR043134">
    <property type="entry name" value="GTP-CH-I_N"/>
</dbReference>
<keyword evidence="8" id="KW-0342">GTP-binding</keyword>
<evidence type="ECO:0000259" key="12">
    <source>
        <dbReference type="Pfam" id="PF01227"/>
    </source>
</evidence>
<dbReference type="InterPro" id="IPR020602">
    <property type="entry name" value="GTP_CycHdrlase_I_dom"/>
</dbReference>
<dbReference type="NCBIfam" id="TIGR00063">
    <property type="entry name" value="folE"/>
    <property type="match status" value="1"/>
</dbReference>
<evidence type="ECO:0000256" key="7">
    <source>
        <dbReference type="ARBA" id="ARBA00022909"/>
    </source>
</evidence>
<dbReference type="GO" id="GO:0005737">
    <property type="term" value="C:cytoplasm"/>
    <property type="evidence" value="ECO:0007669"/>
    <property type="project" value="TreeGrafter"/>
</dbReference>
<evidence type="ECO:0000256" key="2">
    <source>
        <dbReference type="ARBA" id="ARBA00008085"/>
    </source>
</evidence>
<evidence type="ECO:0000313" key="14">
    <source>
        <dbReference type="Proteomes" id="UP001176521"/>
    </source>
</evidence>
<comment type="function">
    <text evidence="10">GTP cyclohydrolase 1 is the first enzyme in the biosynthetic pathway leading to folic acid.</text>
</comment>
<feature type="compositionally biased region" description="Polar residues" evidence="11">
    <location>
        <begin position="41"/>
        <end position="54"/>
    </location>
</feature>
<dbReference type="GO" id="GO:0006729">
    <property type="term" value="P:tetrahydrobiopterin biosynthetic process"/>
    <property type="evidence" value="ECO:0007669"/>
    <property type="project" value="TreeGrafter"/>
</dbReference>
<proteinExistence type="inferred from homology"/>
<gene>
    <name evidence="13" type="ORF">OC842_000933</name>
</gene>
<dbReference type="Gene3D" id="1.10.286.10">
    <property type="match status" value="1"/>
</dbReference>
<feature type="compositionally biased region" description="Polar residues" evidence="11">
    <location>
        <begin position="157"/>
        <end position="174"/>
    </location>
</feature>
<keyword evidence="7" id="KW-0289">Folate biosynthesis</keyword>
<evidence type="ECO:0000256" key="9">
    <source>
        <dbReference type="ARBA" id="ARBA00030854"/>
    </source>
</evidence>
<feature type="region of interest" description="Disordered" evidence="11">
    <location>
        <begin position="41"/>
        <end position="254"/>
    </location>
</feature>
<dbReference type="SUPFAM" id="SSF55620">
    <property type="entry name" value="Tetrahydrobiopterin biosynthesis enzymes-like"/>
    <property type="match status" value="1"/>
</dbReference>
<evidence type="ECO:0000256" key="6">
    <source>
        <dbReference type="ARBA" id="ARBA00022801"/>
    </source>
</evidence>
<dbReference type="EC" id="3.5.4.16" evidence="3"/>
<comment type="pathway">
    <text evidence="1">Cofactor biosynthesis; 7,8-dihydroneopterin triphosphate biosynthesis; 7,8-dihydroneopterin triphosphate from GTP: step 1/1.</text>
</comment>
<dbReference type="HAMAP" id="MF_00223">
    <property type="entry name" value="FolE"/>
    <property type="match status" value="1"/>
</dbReference>
<dbReference type="GO" id="GO:0003934">
    <property type="term" value="F:GTP cyclohydrolase I activity"/>
    <property type="evidence" value="ECO:0007669"/>
    <property type="project" value="UniProtKB-EC"/>
</dbReference>
<feature type="compositionally biased region" description="Low complexity" evidence="11">
    <location>
        <begin position="216"/>
        <end position="237"/>
    </location>
</feature>
<keyword evidence="5" id="KW-0547">Nucleotide-binding</keyword>
<dbReference type="Pfam" id="PF01227">
    <property type="entry name" value="GTP_cyclohydroI"/>
    <property type="match status" value="1"/>
</dbReference>
<dbReference type="GO" id="GO:0046654">
    <property type="term" value="P:tetrahydrofolate biosynthetic process"/>
    <property type="evidence" value="ECO:0007669"/>
    <property type="project" value="InterPro"/>
</dbReference>
<evidence type="ECO:0000256" key="1">
    <source>
        <dbReference type="ARBA" id="ARBA00005080"/>
    </source>
</evidence>
<dbReference type="EMBL" id="JAPDMQ010000030">
    <property type="protein sequence ID" value="KAK0539511.1"/>
    <property type="molecule type" value="Genomic_DNA"/>
</dbReference>
<dbReference type="CDD" id="cd00642">
    <property type="entry name" value="GTP_cyclohydro1"/>
    <property type="match status" value="1"/>
</dbReference>
<dbReference type="NCBIfam" id="NF006826">
    <property type="entry name" value="PRK09347.1-3"/>
    <property type="match status" value="1"/>
</dbReference>
<comment type="similarity">
    <text evidence="2">Belongs to the GTP cyclohydrolase I family.</text>
</comment>
<dbReference type="PROSITE" id="PS00860">
    <property type="entry name" value="GTP_CYCLOHYDROL_1_2"/>
    <property type="match status" value="1"/>
</dbReference>
<keyword evidence="14" id="KW-1185">Reference proteome</keyword>
<name>A0AAN6GHA1_9BASI</name>
<comment type="caution">
    <text evidence="13">The sequence shown here is derived from an EMBL/GenBank/DDBJ whole genome shotgun (WGS) entry which is preliminary data.</text>
</comment>
<dbReference type="PROSITE" id="PS00859">
    <property type="entry name" value="GTP_CYCLOHYDROL_1_1"/>
    <property type="match status" value="1"/>
</dbReference>
<accession>A0AAN6GHA1</accession>
<dbReference type="NCBIfam" id="NF006825">
    <property type="entry name" value="PRK09347.1-2"/>
    <property type="match status" value="1"/>
</dbReference>
<sequence>MVEQDDLPMTEEALAAKTGQDFFHAFFAQALTISGMDPNQLRVSQAQAPSQDGGASSSSTPATATASAPSAQQAPEAAAAVSTPPKLAPGASSATNSTASSKRSSSRSSDSTVVSPRASPSLNPVRRVSPHLRSPPLLQQRYSTHNAEQHDDYGASASGSSNLPRAGPSASSGYETAATTEPETETEDEEDQEVLAEPNDERGRPEREDLIAQLTAHARASSSSSSGMGAAGPSSAAPDMTRHLSGTSTPVVDEHGLGWPAKSTLSRLNSTPAQSAANIKRLASAVTTILECIGEDPDREGLRGTPERYAKALLWMTRGYEQRLSDVISNAIFDEDHDEMVIVKDIDIFSLCEHHMVPFVGKIHIGYIPNRLVIGLSKLARIAEAFSRRLQVQERLTKQVALALDEALHPRGVAVVMSATHMCMCMRGVQKPGSSTVTSCMLGAFRKQHKTREEFLSLIGLR</sequence>
<feature type="compositionally biased region" description="Basic and acidic residues" evidence="11">
    <location>
        <begin position="199"/>
        <end position="210"/>
    </location>
</feature>
<dbReference type="Proteomes" id="UP001176521">
    <property type="component" value="Unassembled WGS sequence"/>
</dbReference>
<dbReference type="AlphaFoldDB" id="A0AAN6GHA1"/>
<dbReference type="InterPro" id="IPR043133">
    <property type="entry name" value="GTP-CH-I_C/QueF"/>
</dbReference>
<reference evidence="13" key="1">
    <citation type="journal article" date="2023" name="PhytoFront">
        <title>Draft Genome Resources of Seven Strains of Tilletia horrida, Causal Agent of Kernel Smut of Rice.</title>
        <authorList>
            <person name="Khanal S."/>
            <person name="Antony Babu S."/>
            <person name="Zhou X.G."/>
        </authorList>
    </citation>
    <scope>NUCLEOTIDE SEQUENCE</scope>
    <source>
        <strain evidence="13">TX3</strain>
    </source>
</reference>
<evidence type="ECO:0000313" key="13">
    <source>
        <dbReference type="EMBL" id="KAK0539511.1"/>
    </source>
</evidence>
<feature type="compositionally biased region" description="Acidic residues" evidence="11">
    <location>
        <begin position="182"/>
        <end position="194"/>
    </location>
</feature>
<feature type="domain" description="GTP cyclohydrolase I" evidence="12">
    <location>
        <begin position="283"/>
        <end position="459"/>
    </location>
</feature>
<keyword evidence="6" id="KW-0378">Hydrolase</keyword>
<feature type="compositionally biased region" description="Low complexity" evidence="11">
    <location>
        <begin position="55"/>
        <end position="115"/>
    </location>
</feature>